<evidence type="ECO:0000313" key="2">
    <source>
        <dbReference type="Proteomes" id="UP000836387"/>
    </source>
</evidence>
<proteinExistence type="predicted"/>
<name>A0ACA9U7W3_BIOOC</name>
<protein>
    <submittedName>
        <fullName evidence="1">Uncharacterized protein</fullName>
    </submittedName>
</protein>
<gene>
    <name evidence="1" type="ORF">CRV2_00021214</name>
</gene>
<keyword evidence="2" id="KW-1185">Reference proteome</keyword>
<sequence length="172" mass="18966">MRFSNFPVLIPAFTAHTSPDPHRRPLAISHDLLNIPFLPNRGGIVSEPGYPFLLRATFVHGSDYLRRDHDGRHVRLEVTSTARDDENGSLVRFSYSGIVDVTGDAGGSSGATGMRRRRGLATPVKFETEDSFLRPIEDRVYVGSGRFIVEANAPTIVEYKISEVAAACMATY</sequence>
<dbReference type="Proteomes" id="UP000836387">
    <property type="component" value="Unassembled WGS sequence"/>
</dbReference>
<evidence type="ECO:0000313" key="1">
    <source>
        <dbReference type="EMBL" id="CAG9949390.1"/>
    </source>
</evidence>
<comment type="caution">
    <text evidence="1">The sequence shown here is derived from an EMBL/GenBank/DDBJ whole genome shotgun (WGS) entry which is preliminary data.</text>
</comment>
<dbReference type="EMBL" id="CADEHS020000071">
    <property type="protein sequence ID" value="CAG9949390.1"/>
    <property type="molecule type" value="Genomic_DNA"/>
</dbReference>
<reference evidence="1" key="1">
    <citation type="submission" date="2020-04" db="EMBL/GenBank/DDBJ databases">
        <authorList>
            <person name="Broberg M."/>
        </authorList>
    </citation>
    <scope>NUCLEOTIDE SEQUENCE</scope>
</reference>
<accession>A0ACA9U7W3</accession>
<reference evidence="1" key="2">
    <citation type="submission" date="2021-10" db="EMBL/GenBank/DDBJ databases">
        <authorList>
            <person name="Piombo E."/>
        </authorList>
    </citation>
    <scope>NUCLEOTIDE SEQUENCE</scope>
</reference>
<organism evidence="1 2">
    <name type="scientific">Clonostachys rosea f. rosea IK726</name>
    <dbReference type="NCBI Taxonomy" id="1349383"/>
    <lineage>
        <taxon>Eukaryota</taxon>
        <taxon>Fungi</taxon>
        <taxon>Dikarya</taxon>
        <taxon>Ascomycota</taxon>
        <taxon>Pezizomycotina</taxon>
        <taxon>Sordariomycetes</taxon>
        <taxon>Hypocreomycetidae</taxon>
        <taxon>Hypocreales</taxon>
        <taxon>Bionectriaceae</taxon>
        <taxon>Clonostachys</taxon>
    </lineage>
</organism>